<dbReference type="VEuPathDB" id="FungiDB:BO70DRAFT_285863"/>
<dbReference type="GO" id="GO:0016491">
    <property type="term" value="F:oxidoreductase activity"/>
    <property type="evidence" value="ECO:0007669"/>
    <property type="project" value="UniProtKB-KW"/>
</dbReference>
<dbReference type="STRING" id="1448321.A0A317WRY0"/>
<proteinExistence type="predicted"/>
<dbReference type="Pfam" id="PF02826">
    <property type="entry name" value="2-Hacid_dh_C"/>
    <property type="match status" value="2"/>
</dbReference>
<dbReference type="Proteomes" id="UP000247233">
    <property type="component" value="Unassembled WGS sequence"/>
</dbReference>
<dbReference type="SUPFAM" id="SSF52283">
    <property type="entry name" value="Formate/glycerate dehydrogenase catalytic domain-like"/>
    <property type="match status" value="1"/>
</dbReference>
<evidence type="ECO:0000313" key="5">
    <source>
        <dbReference type="Proteomes" id="UP000247233"/>
    </source>
</evidence>
<organism evidence="4 5">
    <name type="scientific">Aspergillus heteromorphus CBS 117.55</name>
    <dbReference type="NCBI Taxonomy" id="1448321"/>
    <lineage>
        <taxon>Eukaryota</taxon>
        <taxon>Fungi</taxon>
        <taxon>Dikarya</taxon>
        <taxon>Ascomycota</taxon>
        <taxon>Pezizomycotina</taxon>
        <taxon>Eurotiomycetes</taxon>
        <taxon>Eurotiomycetidae</taxon>
        <taxon>Eurotiales</taxon>
        <taxon>Aspergillaceae</taxon>
        <taxon>Aspergillus</taxon>
        <taxon>Aspergillus subgen. Circumdati</taxon>
    </lineage>
</organism>
<reference evidence="4 5" key="1">
    <citation type="submission" date="2016-12" db="EMBL/GenBank/DDBJ databases">
        <title>The genomes of Aspergillus section Nigri reveals drivers in fungal speciation.</title>
        <authorList>
            <consortium name="DOE Joint Genome Institute"/>
            <person name="Vesth T.C."/>
            <person name="Nybo J."/>
            <person name="Theobald S."/>
            <person name="Brandl J."/>
            <person name="Frisvad J.C."/>
            <person name="Nielsen K.F."/>
            <person name="Lyhne E.K."/>
            <person name="Kogle M.E."/>
            <person name="Kuo A."/>
            <person name="Riley R."/>
            <person name="Clum A."/>
            <person name="Nolan M."/>
            <person name="Lipzen A."/>
            <person name="Salamov A."/>
            <person name="Henrissat B."/>
            <person name="Wiebenga A."/>
            <person name="De Vries R.P."/>
            <person name="Grigoriev I.V."/>
            <person name="Mortensen U.H."/>
            <person name="Andersen M.R."/>
            <person name="Baker S.E."/>
        </authorList>
    </citation>
    <scope>NUCLEOTIDE SEQUENCE [LARGE SCALE GENOMIC DNA]</scope>
    <source>
        <strain evidence="4 5">CBS 117.55</strain>
    </source>
</reference>
<comment type="caution">
    <text evidence="4">The sequence shown here is derived from an EMBL/GenBank/DDBJ whole genome shotgun (WGS) entry which is preliminary data.</text>
</comment>
<dbReference type="EMBL" id="MSFL01000004">
    <property type="protein sequence ID" value="PWY89213.1"/>
    <property type="molecule type" value="Genomic_DNA"/>
</dbReference>
<dbReference type="AlphaFoldDB" id="A0A317WRY0"/>
<feature type="domain" description="D-isomer specific 2-hydroxyacid dehydrogenase NAD-binding" evidence="3">
    <location>
        <begin position="117"/>
        <end position="190"/>
    </location>
</feature>
<dbReference type="SUPFAM" id="SSF51735">
    <property type="entry name" value="NAD(P)-binding Rossmann-fold domains"/>
    <property type="match status" value="1"/>
</dbReference>
<keyword evidence="5" id="KW-1185">Reference proteome</keyword>
<evidence type="ECO:0000256" key="1">
    <source>
        <dbReference type="ARBA" id="ARBA00023002"/>
    </source>
</evidence>
<dbReference type="InterPro" id="IPR036291">
    <property type="entry name" value="NAD(P)-bd_dom_sf"/>
</dbReference>
<dbReference type="InterPro" id="IPR029752">
    <property type="entry name" value="D-isomer_DH_CS1"/>
</dbReference>
<evidence type="ECO:0000313" key="4">
    <source>
        <dbReference type="EMBL" id="PWY89213.1"/>
    </source>
</evidence>
<gene>
    <name evidence="4" type="ORF">BO70DRAFT_285863</name>
</gene>
<dbReference type="CDD" id="cd12163">
    <property type="entry name" value="2-Hacid_dh_5"/>
    <property type="match status" value="1"/>
</dbReference>
<dbReference type="PANTHER" id="PTHR43333">
    <property type="entry name" value="2-HACID_DH_C DOMAIN-CONTAINING PROTEIN"/>
    <property type="match status" value="1"/>
</dbReference>
<evidence type="ECO:0000256" key="2">
    <source>
        <dbReference type="ARBA" id="ARBA00023027"/>
    </source>
</evidence>
<dbReference type="GO" id="GO:0051287">
    <property type="term" value="F:NAD binding"/>
    <property type="evidence" value="ECO:0007669"/>
    <property type="project" value="InterPro"/>
</dbReference>
<dbReference type="Gene3D" id="3.40.50.720">
    <property type="entry name" value="NAD(P)-binding Rossmann-like Domain"/>
    <property type="match status" value="2"/>
</dbReference>
<accession>A0A317WRY0</accession>
<protein>
    <recommendedName>
        <fullName evidence="3">D-isomer specific 2-hydroxyacid dehydrogenase NAD-binding domain-containing protein</fullName>
    </recommendedName>
</protein>
<dbReference type="InterPro" id="IPR006140">
    <property type="entry name" value="D-isomer_DH_NAD-bd"/>
</dbReference>
<name>A0A317WRY0_9EURO</name>
<sequence>MAAQEVVLILTPWTPPAEWVSDLIRIIPNVRVVSHEISRTDTELPAEISAEAWKEVTVLFTWRLFPSRELAPNLQYVQLLSAGCNHVIGLPLFEDTDIAFCTANGVHPPQMTEWIFMTFLAFQHHLPEHLDNQKLGKWVDPPSDEDAEDAVGLRVGIMGYGNIGRQCARVAKAFGMDVYAYTMRERATTESRKADSFSEPGLGDEDGQFPSKWFWGQHQLNEFLGSDLDLLIITLPLTKETRGIIARDQFKLLGKKKTYVSNVARGAVINTDDLMAALDEGLIRGAALDVTDPEPLPEGHKLWGYKNVIVTPHCSGNSTHYNERALKILATNLERRALGREYINRVNKSLGY</sequence>
<feature type="domain" description="D-isomer specific 2-hydroxyacid dehydrogenase NAD-binding" evidence="3">
    <location>
        <begin position="220"/>
        <end position="315"/>
    </location>
</feature>
<dbReference type="GeneID" id="37061417"/>
<dbReference type="RefSeq" id="XP_025402400.1">
    <property type="nucleotide sequence ID" value="XM_025539180.1"/>
</dbReference>
<dbReference type="PROSITE" id="PS00065">
    <property type="entry name" value="D_2_HYDROXYACID_DH_1"/>
    <property type="match status" value="1"/>
</dbReference>
<keyword evidence="1" id="KW-0560">Oxidoreductase</keyword>
<keyword evidence="2" id="KW-0520">NAD</keyword>
<dbReference type="PANTHER" id="PTHR43333:SF1">
    <property type="entry name" value="D-ISOMER SPECIFIC 2-HYDROXYACID DEHYDROGENASE NAD-BINDING DOMAIN-CONTAINING PROTEIN"/>
    <property type="match status" value="1"/>
</dbReference>
<evidence type="ECO:0000259" key="3">
    <source>
        <dbReference type="Pfam" id="PF02826"/>
    </source>
</evidence>
<dbReference type="OrthoDB" id="298012at2759"/>